<dbReference type="Pfam" id="PF13628">
    <property type="entry name" value="DUF4142"/>
    <property type="match status" value="1"/>
</dbReference>
<evidence type="ECO:0000259" key="2">
    <source>
        <dbReference type="Pfam" id="PF13628"/>
    </source>
</evidence>
<reference evidence="3 4" key="1">
    <citation type="journal article" date="2017" name="Int. J. Syst. Evol. Microbiol.">
        <title>Mucilaginibacterpsychrotolerans sp. nov., isolated from peatlands.</title>
        <authorList>
            <person name="Deng Y."/>
            <person name="Shen L."/>
            <person name="Xu B."/>
            <person name="Liu Y."/>
            <person name="Gu Z."/>
            <person name="Liu H."/>
            <person name="Zhou Y."/>
        </authorList>
    </citation>
    <scope>NUCLEOTIDE SEQUENCE [LARGE SCALE GENOMIC DNA]</scope>
    <source>
        <strain evidence="3 4">NH7-4</strain>
    </source>
</reference>
<feature type="signal peptide" evidence="1">
    <location>
        <begin position="1"/>
        <end position="21"/>
    </location>
</feature>
<dbReference type="Proteomes" id="UP000297540">
    <property type="component" value="Unassembled WGS sequence"/>
</dbReference>
<dbReference type="AlphaFoldDB" id="A0A4Y8S9N8"/>
<evidence type="ECO:0000313" key="3">
    <source>
        <dbReference type="EMBL" id="TFF35612.1"/>
    </source>
</evidence>
<dbReference type="InterPro" id="IPR012347">
    <property type="entry name" value="Ferritin-like"/>
</dbReference>
<evidence type="ECO:0000256" key="1">
    <source>
        <dbReference type="SAM" id="SignalP"/>
    </source>
</evidence>
<gene>
    <name evidence="3" type="ORF">E2R66_18040</name>
</gene>
<evidence type="ECO:0000313" key="4">
    <source>
        <dbReference type="Proteomes" id="UP000297540"/>
    </source>
</evidence>
<feature type="chain" id="PRO_5021252044" evidence="1">
    <location>
        <begin position="22"/>
        <end position="176"/>
    </location>
</feature>
<dbReference type="OrthoDB" id="883203at2"/>
<sequence>MKQLAGIAFIAIVLFSFSACNENRRAKNYNDTILDADAQSFVDKGVESLSTGIQLSQQAIKTSHNQSVIDFAKDALSTQQATLKDLKKLAKSVSFKTVDTLSKAHTLFIAELSKKSGAGFDKQYTQAMVEDNERIIALIKAVMGNPNKNVTAFADMVLPKLSELHKRANDICTDLL</sequence>
<comment type="caution">
    <text evidence="3">The sequence shown here is derived from an EMBL/GenBank/DDBJ whole genome shotgun (WGS) entry which is preliminary data.</text>
</comment>
<dbReference type="PROSITE" id="PS51257">
    <property type="entry name" value="PROKAR_LIPOPROTEIN"/>
    <property type="match status" value="1"/>
</dbReference>
<name>A0A4Y8S9N8_9SPHI</name>
<dbReference type="PANTHER" id="PTHR38593">
    <property type="entry name" value="BLR2558 PROTEIN"/>
    <property type="match status" value="1"/>
</dbReference>
<organism evidence="3 4">
    <name type="scientific">Mucilaginibacter psychrotolerans</name>
    <dbReference type="NCBI Taxonomy" id="1524096"/>
    <lineage>
        <taxon>Bacteria</taxon>
        <taxon>Pseudomonadati</taxon>
        <taxon>Bacteroidota</taxon>
        <taxon>Sphingobacteriia</taxon>
        <taxon>Sphingobacteriales</taxon>
        <taxon>Sphingobacteriaceae</taxon>
        <taxon>Mucilaginibacter</taxon>
    </lineage>
</organism>
<dbReference type="Gene3D" id="1.20.1260.10">
    <property type="match status" value="1"/>
</dbReference>
<keyword evidence="1" id="KW-0732">Signal</keyword>
<protein>
    <submittedName>
        <fullName evidence="3">DUF4142 domain-containing protein</fullName>
    </submittedName>
</protein>
<keyword evidence="4" id="KW-1185">Reference proteome</keyword>
<dbReference type="PANTHER" id="PTHR38593:SF1">
    <property type="entry name" value="BLR2558 PROTEIN"/>
    <property type="match status" value="1"/>
</dbReference>
<dbReference type="EMBL" id="SOZE01000020">
    <property type="protein sequence ID" value="TFF35612.1"/>
    <property type="molecule type" value="Genomic_DNA"/>
</dbReference>
<accession>A0A4Y8S9N8</accession>
<feature type="domain" description="DUF4142" evidence="2">
    <location>
        <begin position="38"/>
        <end position="170"/>
    </location>
</feature>
<proteinExistence type="predicted"/>
<dbReference type="InterPro" id="IPR025419">
    <property type="entry name" value="DUF4142"/>
</dbReference>
<dbReference type="RefSeq" id="WP_133233127.1">
    <property type="nucleotide sequence ID" value="NZ_SOZE01000020.1"/>
</dbReference>